<reference evidence="2 3" key="1">
    <citation type="submission" date="2019-07" db="EMBL/GenBank/DDBJ databases">
        <title>Rhodococcus cavernicolus sp. nov., isolated from a cave.</title>
        <authorList>
            <person name="Lee S.D."/>
        </authorList>
    </citation>
    <scope>NUCLEOTIDE SEQUENCE [LARGE SCALE GENOMIC DNA]</scope>
    <source>
        <strain evidence="2 3">C1-24</strain>
    </source>
</reference>
<dbReference type="OrthoDB" id="3763870at2"/>
<sequence>MVAQDKVFAGSIPYMYERYFVPLIFEPYARDLATRVALADPHRVLETAAGTGVLTRHLARRLPSQTRLVATDLNEPMLAVAAAKLHDDRIEWRHADALALPFADVITQALAKMFPLDPPRFLARTPHGYHDVEAIEQHVTAAGFSSVSIESVDDVSRADSPTDPAVAYCQGSPLCNEIEPERLVEATHVAATALAERFGTGAVEGKIRAHVVTAVR</sequence>
<keyword evidence="3" id="KW-1185">Reference proteome</keyword>
<dbReference type="Gene3D" id="3.40.50.150">
    <property type="entry name" value="Vaccinia Virus protein VP39"/>
    <property type="match status" value="1"/>
</dbReference>
<dbReference type="CDD" id="cd02440">
    <property type="entry name" value="AdoMet_MTases"/>
    <property type="match status" value="1"/>
</dbReference>
<dbReference type="GO" id="GO:0032259">
    <property type="term" value="P:methylation"/>
    <property type="evidence" value="ECO:0007669"/>
    <property type="project" value="UniProtKB-KW"/>
</dbReference>
<evidence type="ECO:0000313" key="3">
    <source>
        <dbReference type="Proteomes" id="UP000322244"/>
    </source>
</evidence>
<proteinExistence type="predicted"/>
<dbReference type="Pfam" id="PF13649">
    <property type="entry name" value="Methyltransf_25"/>
    <property type="match status" value="1"/>
</dbReference>
<dbReference type="SUPFAM" id="SSF53335">
    <property type="entry name" value="S-adenosyl-L-methionine-dependent methyltransferases"/>
    <property type="match status" value="1"/>
</dbReference>
<organism evidence="2 3">
    <name type="scientific">Antrihabitans cavernicola</name>
    <dbReference type="NCBI Taxonomy" id="2495913"/>
    <lineage>
        <taxon>Bacteria</taxon>
        <taxon>Bacillati</taxon>
        <taxon>Actinomycetota</taxon>
        <taxon>Actinomycetes</taxon>
        <taxon>Mycobacteriales</taxon>
        <taxon>Nocardiaceae</taxon>
        <taxon>Antrihabitans</taxon>
    </lineage>
</organism>
<dbReference type="EMBL" id="VLNY01000013">
    <property type="protein sequence ID" value="KAA0020188.1"/>
    <property type="molecule type" value="Genomic_DNA"/>
</dbReference>
<gene>
    <name evidence="2" type="ORF">FOY51_21610</name>
</gene>
<comment type="caution">
    <text evidence="2">The sequence shown here is derived from an EMBL/GenBank/DDBJ whole genome shotgun (WGS) entry which is preliminary data.</text>
</comment>
<feature type="domain" description="Methyltransferase" evidence="1">
    <location>
        <begin position="44"/>
        <end position="104"/>
    </location>
</feature>
<dbReference type="RefSeq" id="WP_149432339.1">
    <property type="nucleotide sequence ID" value="NZ_VLNY01000013.1"/>
</dbReference>
<dbReference type="AlphaFoldDB" id="A0A5A7S7P3"/>
<dbReference type="InterPro" id="IPR041698">
    <property type="entry name" value="Methyltransf_25"/>
</dbReference>
<protein>
    <submittedName>
        <fullName evidence="2">Methyltransferase domain-containing protein</fullName>
    </submittedName>
</protein>
<keyword evidence="2" id="KW-0808">Transferase</keyword>
<dbReference type="Proteomes" id="UP000322244">
    <property type="component" value="Unassembled WGS sequence"/>
</dbReference>
<dbReference type="InterPro" id="IPR029063">
    <property type="entry name" value="SAM-dependent_MTases_sf"/>
</dbReference>
<accession>A0A5A7S7P3</accession>
<name>A0A5A7S7P3_9NOCA</name>
<keyword evidence="2" id="KW-0489">Methyltransferase</keyword>
<evidence type="ECO:0000313" key="2">
    <source>
        <dbReference type="EMBL" id="KAA0020188.1"/>
    </source>
</evidence>
<evidence type="ECO:0000259" key="1">
    <source>
        <dbReference type="Pfam" id="PF13649"/>
    </source>
</evidence>
<dbReference type="GO" id="GO:0008168">
    <property type="term" value="F:methyltransferase activity"/>
    <property type="evidence" value="ECO:0007669"/>
    <property type="project" value="UniProtKB-KW"/>
</dbReference>